<gene>
    <name evidence="1" type="ORF">RGQ15_16855</name>
</gene>
<dbReference type="RefSeq" id="WP_311161806.1">
    <property type="nucleotide sequence ID" value="NZ_JAVQLW010000003.1"/>
</dbReference>
<reference evidence="2" key="1">
    <citation type="submission" date="2023-07" db="EMBL/GenBank/DDBJ databases">
        <title>Paracoccus sp. MBLB3053 whole genome sequence.</title>
        <authorList>
            <person name="Hwang C.Y."/>
            <person name="Cho E.-S."/>
            <person name="Seo M.-J."/>
        </authorList>
    </citation>
    <scope>NUCLEOTIDE SEQUENCE [LARGE SCALE GENOMIC DNA]</scope>
    <source>
        <strain evidence="2">MBLB3053</strain>
    </source>
</reference>
<proteinExistence type="predicted"/>
<sequence length="105" mass="11847">MSSHDLRGVVMVLFQLRSVVGLHPVQGLWTVRDDCKAAPAKKPAPGCVEPFCWMADVRDQGLAEIGNCYQDRDLIRFWTVCIKYFFAAHLSRMCSESIFDAHKTG</sequence>
<keyword evidence="2" id="KW-1185">Reference proteome</keyword>
<accession>A0ABU2HW25</accession>
<dbReference type="Proteomes" id="UP001269144">
    <property type="component" value="Unassembled WGS sequence"/>
</dbReference>
<evidence type="ECO:0000313" key="1">
    <source>
        <dbReference type="EMBL" id="MDS9469233.1"/>
    </source>
</evidence>
<evidence type="ECO:0008006" key="3">
    <source>
        <dbReference type="Google" id="ProtNLM"/>
    </source>
</evidence>
<organism evidence="1 2">
    <name type="scientific">Paracoccus aurantius</name>
    <dbReference type="NCBI Taxonomy" id="3073814"/>
    <lineage>
        <taxon>Bacteria</taxon>
        <taxon>Pseudomonadati</taxon>
        <taxon>Pseudomonadota</taxon>
        <taxon>Alphaproteobacteria</taxon>
        <taxon>Rhodobacterales</taxon>
        <taxon>Paracoccaceae</taxon>
        <taxon>Paracoccus</taxon>
    </lineage>
</organism>
<comment type="caution">
    <text evidence="1">The sequence shown here is derived from an EMBL/GenBank/DDBJ whole genome shotgun (WGS) entry which is preliminary data.</text>
</comment>
<evidence type="ECO:0000313" key="2">
    <source>
        <dbReference type="Proteomes" id="UP001269144"/>
    </source>
</evidence>
<dbReference type="EMBL" id="JAVQLW010000003">
    <property type="protein sequence ID" value="MDS9469233.1"/>
    <property type="molecule type" value="Genomic_DNA"/>
</dbReference>
<name>A0ABU2HW25_9RHOB</name>
<protein>
    <recommendedName>
        <fullName evidence="3">Secreted protein</fullName>
    </recommendedName>
</protein>